<comment type="caution">
    <text evidence="10">Lacks conserved residue(s) required for the propagation of feature annotation.</text>
</comment>
<name>A0ABP9P417_9ACTN</name>
<keyword evidence="10" id="KW-0406">Ion transport</keyword>
<evidence type="ECO:0000313" key="11">
    <source>
        <dbReference type="EMBL" id="GAA5140484.1"/>
    </source>
</evidence>
<feature type="transmembrane region" description="Helical" evidence="10">
    <location>
        <begin position="104"/>
        <end position="123"/>
    </location>
</feature>
<dbReference type="PANTHER" id="PTHR28259:SF1">
    <property type="entry name" value="FLUORIDE EXPORT PROTEIN 1-RELATED"/>
    <property type="match status" value="1"/>
</dbReference>
<evidence type="ECO:0000256" key="3">
    <source>
        <dbReference type="ARBA" id="ARBA00022692"/>
    </source>
</evidence>
<dbReference type="EMBL" id="BAABKG010000001">
    <property type="protein sequence ID" value="GAA5140484.1"/>
    <property type="molecule type" value="Genomic_DNA"/>
</dbReference>
<keyword evidence="10" id="KW-0813">Transport</keyword>
<evidence type="ECO:0000256" key="8">
    <source>
        <dbReference type="ARBA" id="ARBA00035585"/>
    </source>
</evidence>
<dbReference type="HAMAP" id="MF_00454">
    <property type="entry name" value="FluC"/>
    <property type="match status" value="1"/>
</dbReference>
<organism evidence="11 12">
    <name type="scientific">Nocardioides marinquilinus</name>
    <dbReference type="NCBI Taxonomy" id="1210400"/>
    <lineage>
        <taxon>Bacteria</taxon>
        <taxon>Bacillati</taxon>
        <taxon>Actinomycetota</taxon>
        <taxon>Actinomycetes</taxon>
        <taxon>Propionibacteriales</taxon>
        <taxon>Nocardioidaceae</taxon>
        <taxon>Nocardioides</taxon>
    </lineage>
</organism>
<gene>
    <name evidence="10 11" type="primary">crcB</name>
    <name evidence="10" type="synonym">fluC</name>
    <name evidence="11" type="ORF">GCM10023340_00680</name>
</gene>
<proteinExistence type="inferred from homology"/>
<keyword evidence="2 10" id="KW-1003">Cell membrane</keyword>
<evidence type="ECO:0000256" key="4">
    <source>
        <dbReference type="ARBA" id="ARBA00022989"/>
    </source>
</evidence>
<comment type="similarity">
    <text evidence="7 10">Belongs to the fluoride channel Fluc/FEX (TC 1.A.43) family.</text>
</comment>
<dbReference type="PANTHER" id="PTHR28259">
    <property type="entry name" value="FLUORIDE EXPORT PROTEIN 1-RELATED"/>
    <property type="match status" value="1"/>
</dbReference>
<protein>
    <recommendedName>
        <fullName evidence="10">Fluoride-specific ion channel FluC</fullName>
    </recommendedName>
</protein>
<keyword evidence="6 10" id="KW-0407">Ion channel</keyword>
<dbReference type="RefSeq" id="WP_345453108.1">
    <property type="nucleotide sequence ID" value="NZ_BAABKG010000001.1"/>
</dbReference>
<feature type="transmembrane region" description="Helical" evidence="10">
    <location>
        <begin position="12"/>
        <end position="32"/>
    </location>
</feature>
<evidence type="ECO:0000256" key="6">
    <source>
        <dbReference type="ARBA" id="ARBA00023303"/>
    </source>
</evidence>
<reference evidence="12" key="1">
    <citation type="journal article" date="2019" name="Int. J. Syst. Evol. Microbiol.">
        <title>The Global Catalogue of Microorganisms (GCM) 10K type strain sequencing project: providing services to taxonomists for standard genome sequencing and annotation.</title>
        <authorList>
            <consortium name="The Broad Institute Genomics Platform"/>
            <consortium name="The Broad Institute Genome Sequencing Center for Infectious Disease"/>
            <person name="Wu L."/>
            <person name="Ma J."/>
        </authorList>
    </citation>
    <scope>NUCLEOTIDE SEQUENCE [LARGE SCALE GENOMIC DNA]</scope>
    <source>
        <strain evidence="12">JCM 18459</strain>
    </source>
</reference>
<comment type="catalytic activity">
    <reaction evidence="8">
        <text>fluoride(in) = fluoride(out)</text>
        <dbReference type="Rhea" id="RHEA:76159"/>
        <dbReference type="ChEBI" id="CHEBI:17051"/>
    </reaction>
    <physiologicalReaction direction="left-to-right" evidence="8">
        <dbReference type="Rhea" id="RHEA:76160"/>
    </physiologicalReaction>
</comment>
<sequence>MTTTTARRDSPGHGLAVALVLLGGFVGTLARYGVSLLLPVTGGWPLGTLAVNLTGAFALAWLVTRFADDARLRLLLGTGVVSGYTTYSTLAVELERLLADGRAVTAVSYAVVSLVGGIGAAVLGHRLATRGER</sequence>
<comment type="subcellular location">
    <subcellularLocation>
        <location evidence="1 10">Cell membrane</location>
        <topology evidence="1 10">Multi-pass membrane protein</topology>
    </subcellularLocation>
</comment>
<evidence type="ECO:0000256" key="9">
    <source>
        <dbReference type="ARBA" id="ARBA00049940"/>
    </source>
</evidence>
<keyword evidence="5 10" id="KW-0472">Membrane</keyword>
<keyword evidence="12" id="KW-1185">Reference proteome</keyword>
<comment type="caution">
    <text evidence="11">The sequence shown here is derived from an EMBL/GenBank/DDBJ whole genome shotgun (WGS) entry which is preliminary data.</text>
</comment>
<dbReference type="Proteomes" id="UP001500221">
    <property type="component" value="Unassembled WGS sequence"/>
</dbReference>
<dbReference type="Pfam" id="PF02537">
    <property type="entry name" value="CRCB"/>
    <property type="match status" value="1"/>
</dbReference>
<evidence type="ECO:0000256" key="1">
    <source>
        <dbReference type="ARBA" id="ARBA00004651"/>
    </source>
</evidence>
<evidence type="ECO:0000256" key="5">
    <source>
        <dbReference type="ARBA" id="ARBA00023136"/>
    </source>
</evidence>
<evidence type="ECO:0000256" key="10">
    <source>
        <dbReference type="HAMAP-Rule" id="MF_00454"/>
    </source>
</evidence>
<accession>A0ABP9P417</accession>
<evidence type="ECO:0000256" key="7">
    <source>
        <dbReference type="ARBA" id="ARBA00035120"/>
    </source>
</evidence>
<keyword evidence="4 10" id="KW-1133">Transmembrane helix</keyword>
<keyword evidence="3 10" id="KW-0812">Transmembrane</keyword>
<dbReference type="InterPro" id="IPR003691">
    <property type="entry name" value="FluC"/>
</dbReference>
<feature type="transmembrane region" description="Helical" evidence="10">
    <location>
        <begin position="74"/>
        <end position="92"/>
    </location>
</feature>
<feature type="transmembrane region" description="Helical" evidence="10">
    <location>
        <begin position="44"/>
        <end position="62"/>
    </location>
</feature>
<comment type="function">
    <text evidence="9 10">Fluoride-specific ion channel. Important for reducing fluoride concentration in the cell, thus reducing its toxicity.</text>
</comment>
<evidence type="ECO:0000313" key="12">
    <source>
        <dbReference type="Proteomes" id="UP001500221"/>
    </source>
</evidence>
<evidence type="ECO:0000256" key="2">
    <source>
        <dbReference type="ARBA" id="ARBA00022475"/>
    </source>
</evidence>